<gene>
    <name evidence="1" type="ORF">Q4Q39_15845</name>
</gene>
<dbReference type="EMBL" id="JAUOEM010000005">
    <property type="protein sequence ID" value="MDO5988884.1"/>
    <property type="molecule type" value="Genomic_DNA"/>
</dbReference>
<name>A0ABT8X5Q1_9FLAO</name>
<organism evidence="1 2">
    <name type="scientific">Flavivirga amylovorans</name>
    <dbReference type="NCBI Taxonomy" id="870486"/>
    <lineage>
        <taxon>Bacteria</taxon>
        <taxon>Pseudomonadati</taxon>
        <taxon>Bacteroidota</taxon>
        <taxon>Flavobacteriia</taxon>
        <taxon>Flavobacteriales</taxon>
        <taxon>Flavobacteriaceae</taxon>
        <taxon>Flavivirga</taxon>
    </lineage>
</organism>
<evidence type="ECO:0000313" key="1">
    <source>
        <dbReference type="EMBL" id="MDO5988884.1"/>
    </source>
</evidence>
<proteinExistence type="predicted"/>
<evidence type="ECO:0000313" key="2">
    <source>
        <dbReference type="Proteomes" id="UP001176891"/>
    </source>
</evidence>
<accession>A0ABT8X5Q1</accession>
<sequence length="70" mass="8018">MATSIISYKKKYIDCNDNIIIIISLSFIKEVSILKELPDWYSFYLKEVVDEVIDIKPAVPSSSKFATSKQ</sequence>
<reference evidence="1" key="1">
    <citation type="submission" date="2023-07" db="EMBL/GenBank/DDBJ databases">
        <title>Two novel species in the genus Flavivirga.</title>
        <authorList>
            <person name="Kwon K."/>
        </authorList>
    </citation>
    <scope>NUCLEOTIDE SEQUENCE</scope>
    <source>
        <strain evidence="1">KACC 14157</strain>
    </source>
</reference>
<protein>
    <submittedName>
        <fullName evidence="1">Uncharacterized protein</fullName>
    </submittedName>
</protein>
<dbReference type="RefSeq" id="WP_303283536.1">
    <property type="nucleotide sequence ID" value="NZ_BAABCZ010000004.1"/>
</dbReference>
<dbReference type="Proteomes" id="UP001176891">
    <property type="component" value="Unassembled WGS sequence"/>
</dbReference>
<keyword evidence="2" id="KW-1185">Reference proteome</keyword>
<comment type="caution">
    <text evidence="1">The sequence shown here is derived from an EMBL/GenBank/DDBJ whole genome shotgun (WGS) entry which is preliminary data.</text>
</comment>